<keyword evidence="1" id="KW-0479">Metal-binding</keyword>
<keyword evidence="4" id="KW-1185">Reference proteome</keyword>
<dbReference type="STRING" id="439292.Bsel_0466"/>
<feature type="domain" description="VOC" evidence="2">
    <location>
        <begin position="5"/>
        <end position="127"/>
    </location>
</feature>
<dbReference type="GO" id="GO:0004493">
    <property type="term" value="F:methylmalonyl-CoA epimerase activity"/>
    <property type="evidence" value="ECO:0007669"/>
    <property type="project" value="TreeGrafter"/>
</dbReference>
<protein>
    <submittedName>
        <fullName evidence="3">Glyoxalase/bleomycin resistance protein/dioxygenase</fullName>
    </submittedName>
</protein>
<dbReference type="EMBL" id="CP001791">
    <property type="protein sequence ID" value="ADH98004.1"/>
    <property type="molecule type" value="Genomic_DNA"/>
</dbReference>
<name>D6XXE7_BACIE</name>
<evidence type="ECO:0000259" key="2">
    <source>
        <dbReference type="PROSITE" id="PS51819"/>
    </source>
</evidence>
<dbReference type="eggNOG" id="COG0346">
    <property type="taxonomic scope" value="Bacteria"/>
</dbReference>
<dbReference type="PROSITE" id="PS51819">
    <property type="entry name" value="VOC"/>
    <property type="match status" value="1"/>
</dbReference>
<dbReference type="SUPFAM" id="SSF54593">
    <property type="entry name" value="Glyoxalase/Bleomycin resistance protein/Dihydroxybiphenyl dioxygenase"/>
    <property type="match status" value="1"/>
</dbReference>
<dbReference type="Pfam" id="PF00903">
    <property type="entry name" value="Glyoxalase"/>
    <property type="match status" value="1"/>
</dbReference>
<dbReference type="GO" id="GO:0046491">
    <property type="term" value="P:L-methylmalonyl-CoA metabolic process"/>
    <property type="evidence" value="ECO:0007669"/>
    <property type="project" value="TreeGrafter"/>
</dbReference>
<dbReference type="InterPro" id="IPR037523">
    <property type="entry name" value="VOC_core"/>
</dbReference>
<evidence type="ECO:0000313" key="3">
    <source>
        <dbReference type="EMBL" id="ADH98004.1"/>
    </source>
</evidence>
<dbReference type="GO" id="GO:0046872">
    <property type="term" value="F:metal ion binding"/>
    <property type="evidence" value="ECO:0007669"/>
    <property type="project" value="UniProtKB-KW"/>
</dbReference>
<dbReference type="GO" id="GO:0051213">
    <property type="term" value="F:dioxygenase activity"/>
    <property type="evidence" value="ECO:0007669"/>
    <property type="project" value="UniProtKB-KW"/>
</dbReference>
<dbReference type="OrthoDB" id="9800322at2"/>
<dbReference type="InterPro" id="IPR051785">
    <property type="entry name" value="MMCE/EMCE_epimerase"/>
</dbReference>
<evidence type="ECO:0000256" key="1">
    <source>
        <dbReference type="ARBA" id="ARBA00022723"/>
    </source>
</evidence>
<proteinExistence type="predicted"/>
<dbReference type="KEGG" id="bse:Bsel_0466"/>
<evidence type="ECO:0000313" key="4">
    <source>
        <dbReference type="Proteomes" id="UP000000271"/>
    </source>
</evidence>
<reference evidence="3" key="1">
    <citation type="submission" date="2009-10" db="EMBL/GenBank/DDBJ databases">
        <title>Complete sequence of Bacillus selenitireducens MLS10.</title>
        <authorList>
            <consortium name="US DOE Joint Genome Institute"/>
            <person name="Lucas S."/>
            <person name="Copeland A."/>
            <person name="Lapidus A."/>
            <person name="Glavina del Rio T."/>
            <person name="Dalin E."/>
            <person name="Tice H."/>
            <person name="Bruce D."/>
            <person name="Goodwin L."/>
            <person name="Pitluck S."/>
            <person name="Sims D."/>
            <person name="Brettin T."/>
            <person name="Detter J.C."/>
            <person name="Han C."/>
            <person name="Larimer F."/>
            <person name="Land M."/>
            <person name="Hauser L."/>
            <person name="Kyrpides N."/>
            <person name="Ovchinnikova G."/>
            <person name="Stolz J."/>
        </authorList>
    </citation>
    <scope>NUCLEOTIDE SEQUENCE [LARGE SCALE GENOMIC DNA]</scope>
    <source>
        <strain evidence="3">MLS10</strain>
    </source>
</reference>
<dbReference type="InterPro" id="IPR029068">
    <property type="entry name" value="Glyas_Bleomycin-R_OHBP_Dase"/>
</dbReference>
<dbReference type="InterPro" id="IPR004360">
    <property type="entry name" value="Glyas_Fos-R_dOase_dom"/>
</dbReference>
<sequence length="135" mass="15286">MTIRGIAHMAITVRDMEKSLAFYCDQLGFDHAFQVKDEKGNPWIEYVKVAPKQYIELFHGGNERPEEPDKAIGFHHVCLLVESVADTAKALEDQGVPLTVQPKRGLGKNWQCWVNDPDGNRIEFLEPDGDSPHNQ</sequence>
<dbReference type="AlphaFoldDB" id="D6XXE7"/>
<accession>D6XXE7</accession>
<dbReference type="CDD" id="cd06587">
    <property type="entry name" value="VOC"/>
    <property type="match status" value="1"/>
</dbReference>
<dbReference type="Proteomes" id="UP000000271">
    <property type="component" value="Chromosome"/>
</dbReference>
<gene>
    <name evidence="3" type="ordered locus">Bsel_0466</name>
</gene>
<dbReference type="Gene3D" id="3.10.180.10">
    <property type="entry name" value="2,3-Dihydroxybiphenyl 1,2-Dioxygenase, domain 1"/>
    <property type="match status" value="1"/>
</dbReference>
<organism evidence="3 4">
    <name type="scientific">Bacillus selenitireducens (strain ATCC 700615 / DSM 15326 / MLS10)</name>
    <dbReference type="NCBI Taxonomy" id="439292"/>
    <lineage>
        <taxon>Bacteria</taxon>
        <taxon>Bacillati</taxon>
        <taxon>Bacillota</taxon>
        <taxon>Bacilli</taxon>
        <taxon>Bacillales</taxon>
        <taxon>Bacillaceae</taxon>
        <taxon>Salisediminibacterium</taxon>
    </lineage>
</organism>
<dbReference type="HOGENOM" id="CLU_046006_2_7_9"/>
<dbReference type="PANTHER" id="PTHR43048">
    <property type="entry name" value="METHYLMALONYL-COA EPIMERASE"/>
    <property type="match status" value="1"/>
</dbReference>
<dbReference type="PANTHER" id="PTHR43048:SF3">
    <property type="entry name" value="METHYLMALONYL-COA EPIMERASE, MITOCHONDRIAL"/>
    <property type="match status" value="1"/>
</dbReference>